<proteinExistence type="predicted"/>
<feature type="compositionally biased region" description="Basic and acidic residues" evidence="1">
    <location>
        <begin position="54"/>
        <end position="72"/>
    </location>
</feature>
<keyword evidence="3" id="KW-1185">Reference proteome</keyword>
<evidence type="ECO:0000313" key="3">
    <source>
        <dbReference type="Proteomes" id="UP000076959"/>
    </source>
</evidence>
<dbReference type="Proteomes" id="UP000076959">
    <property type="component" value="Unassembled WGS sequence"/>
</dbReference>
<reference evidence="2 3" key="1">
    <citation type="submission" date="2016-03" db="EMBL/GenBank/DDBJ databases">
        <title>Draft Genome Sequence of the Strain BR 10245 (Bradyrhizobium sp.) isolated from nodules of Centrolobium paraense.</title>
        <authorList>
            <person name="Simoes-Araujo J.L.Sr."/>
            <person name="Barauna A.C."/>
            <person name="Silva K."/>
            <person name="Zilli J.E."/>
        </authorList>
    </citation>
    <scope>NUCLEOTIDE SEQUENCE [LARGE SCALE GENOMIC DNA]</scope>
    <source>
        <strain evidence="2 3">BR 10245</strain>
    </source>
</reference>
<evidence type="ECO:0000256" key="1">
    <source>
        <dbReference type="SAM" id="MobiDB-lite"/>
    </source>
</evidence>
<gene>
    <name evidence="2" type="ORF">AYJ54_05290</name>
</gene>
<protein>
    <submittedName>
        <fullName evidence="2">Uncharacterized protein</fullName>
    </submittedName>
</protein>
<accession>A0A176Z7A0</accession>
<organism evidence="2 3">
    <name type="scientific">Bradyrhizobium centrolobii</name>
    <dbReference type="NCBI Taxonomy" id="1505087"/>
    <lineage>
        <taxon>Bacteria</taxon>
        <taxon>Pseudomonadati</taxon>
        <taxon>Pseudomonadota</taxon>
        <taxon>Alphaproteobacteria</taxon>
        <taxon>Hyphomicrobiales</taxon>
        <taxon>Nitrobacteraceae</taxon>
        <taxon>Bradyrhizobium</taxon>
    </lineage>
</organism>
<dbReference type="EMBL" id="LUUB01000013">
    <property type="protein sequence ID" value="OAF16568.1"/>
    <property type="molecule type" value="Genomic_DNA"/>
</dbReference>
<comment type="caution">
    <text evidence="2">The sequence shown here is derived from an EMBL/GenBank/DDBJ whole genome shotgun (WGS) entry which is preliminary data.</text>
</comment>
<feature type="region of interest" description="Disordered" evidence="1">
    <location>
        <begin position="46"/>
        <end position="72"/>
    </location>
</feature>
<sequence>MAFEQNIFLLVSDRPTLRELCIRRVRSLRNRRWALVLILVAAQPNRASSNNQDGKGHRDGHWDPFEPFHRHQ</sequence>
<dbReference type="AlphaFoldDB" id="A0A176Z7A0"/>
<evidence type="ECO:0000313" key="2">
    <source>
        <dbReference type="EMBL" id="OAF16568.1"/>
    </source>
</evidence>
<name>A0A176Z7A0_9BRAD</name>